<dbReference type="PANTHER" id="PTHR12874">
    <property type="entry name" value="F-BOX ONLY PROTEIN 48-RELATED"/>
    <property type="match status" value="1"/>
</dbReference>
<evidence type="ECO:0000313" key="3">
    <source>
        <dbReference type="EMBL" id="KAK9841656.1"/>
    </source>
</evidence>
<name>A0AAW1S7D6_9CHLO</name>
<reference evidence="3 4" key="1">
    <citation type="journal article" date="2024" name="Nat. Commun.">
        <title>Phylogenomics reveals the evolutionary origins of lichenization in chlorophyte algae.</title>
        <authorList>
            <person name="Puginier C."/>
            <person name="Libourel C."/>
            <person name="Otte J."/>
            <person name="Skaloud P."/>
            <person name="Haon M."/>
            <person name="Grisel S."/>
            <person name="Petersen M."/>
            <person name="Berrin J.G."/>
            <person name="Delaux P.M."/>
            <person name="Dal Grande F."/>
            <person name="Keller J."/>
        </authorList>
    </citation>
    <scope>NUCLEOTIDE SEQUENCE [LARGE SCALE GENOMIC DNA]</scope>
    <source>
        <strain evidence="3 4">SAG 2145</strain>
    </source>
</reference>
<evidence type="ECO:0000259" key="2">
    <source>
        <dbReference type="PROSITE" id="PS50181"/>
    </source>
</evidence>
<protein>
    <recommendedName>
        <fullName evidence="2">F-box domain-containing protein</fullName>
    </recommendedName>
</protein>
<dbReference type="EMBL" id="JALJOS010000003">
    <property type="protein sequence ID" value="KAK9841656.1"/>
    <property type="molecule type" value="Genomic_DNA"/>
</dbReference>
<dbReference type="CDD" id="cd09917">
    <property type="entry name" value="F-box_SF"/>
    <property type="match status" value="1"/>
</dbReference>
<dbReference type="SMART" id="SM00256">
    <property type="entry name" value="FBOX"/>
    <property type="match status" value="1"/>
</dbReference>
<sequence length="916" mass="96943">MVLEVSDLPTEALLRIFRFLESADLLSCAGVCKPWRVALLTEDLWWDEYSRLVWAEKARKALTAGSREKLSSREAVWHAGCSASWIWHTVKQDVLLDGPSRNDADCEGSLLLSAPWLLEGYGEPKAISGPHLCAAATCMRGDSNRGPKTRPIMSIWSTFMTDWKFQQLHRREGADKLGDPSGLQAATAIPCHGQQLMACQPPFAAQACPWLGISVWDLKAAAKNRPNVVLDVLPNTPEAAGDVVAIAFEQLPWDGCAAAQKHADSWGTRLAVLNAHAQVMFFTIVRNSGTLLIGSNSLPSLCTEPLVGCSMAFWSHTRSTAACQGSIHLAIGTPGKLSLFKIVPVGGACESQCNAVAQPSALPSHSPDLPSQQEVAPPSQTTISSAANEHVPAAGSSSPAPQPDNPRARPDGLVTRNTSSVSAASPNMRAQSDMAAAGRLVAQEVHQLPGNPTQLSISWSMPPEFFHQIWRASEACHGDPSSSTNPHATMSAAVGQHRLPRQAAAASSDAASMAEPAAVLEKLHLQDGNRMRLPELPRLRKGAAQGVVPRIQLIAESYACLHVALEPSPGNSSPAWLQPHSLDEVSALNQALSRLRRRSSGSGGSGKLERTSGVLCGQDLHAWLASAGSLGSCPSVNTSSGSSVEPPAPSVKHTGPQQSGTPKPAAILAFKLAPKLMRQGVKEGHCHSAALAELQWARVLPGGLAHMASLQDHLALALPDGSISLLHASSGAYLRRQVVAPYAQHPEAARGQLQYIPRVSRCRVQLEPHSMAGPGGLAVVALRELWDPALSTGIRTVHRYSAWPGMPVFCDCRLPAIWAPRASSPSKGSCSFQSSSESGNPGTSSLSDLTSPRNAGRFGVGCQARDGPSLHNEWDDEALSFGSLPASNSSSEDGDDDSDDHGGGDSTSSDGSDDDF</sequence>
<dbReference type="GO" id="GO:0019005">
    <property type="term" value="C:SCF ubiquitin ligase complex"/>
    <property type="evidence" value="ECO:0007669"/>
    <property type="project" value="TreeGrafter"/>
</dbReference>
<keyword evidence="4" id="KW-1185">Reference proteome</keyword>
<dbReference type="AlphaFoldDB" id="A0AAW1S7D6"/>
<feature type="region of interest" description="Disordered" evidence="1">
    <location>
        <begin position="635"/>
        <end position="662"/>
    </location>
</feature>
<feature type="compositionally biased region" description="Polar residues" evidence="1">
    <location>
        <begin position="359"/>
        <end position="387"/>
    </location>
</feature>
<dbReference type="GO" id="GO:0005737">
    <property type="term" value="C:cytoplasm"/>
    <property type="evidence" value="ECO:0007669"/>
    <property type="project" value="TreeGrafter"/>
</dbReference>
<feature type="region of interest" description="Disordered" evidence="1">
    <location>
        <begin position="828"/>
        <end position="916"/>
    </location>
</feature>
<feature type="domain" description="F-box" evidence="2">
    <location>
        <begin position="2"/>
        <end position="49"/>
    </location>
</feature>
<evidence type="ECO:0000313" key="4">
    <source>
        <dbReference type="Proteomes" id="UP001438707"/>
    </source>
</evidence>
<feature type="compositionally biased region" description="Low complexity" evidence="1">
    <location>
        <begin position="828"/>
        <end position="847"/>
    </location>
</feature>
<feature type="compositionally biased region" description="Polar residues" evidence="1">
    <location>
        <begin position="415"/>
        <end position="430"/>
    </location>
</feature>
<proteinExistence type="predicted"/>
<feature type="region of interest" description="Disordered" evidence="1">
    <location>
        <begin position="359"/>
        <end position="435"/>
    </location>
</feature>
<dbReference type="Pfam" id="PF12937">
    <property type="entry name" value="F-box-like"/>
    <property type="match status" value="1"/>
</dbReference>
<dbReference type="Proteomes" id="UP001438707">
    <property type="component" value="Unassembled WGS sequence"/>
</dbReference>
<dbReference type="InterPro" id="IPR036047">
    <property type="entry name" value="F-box-like_dom_sf"/>
</dbReference>
<comment type="caution">
    <text evidence="3">The sequence shown here is derived from an EMBL/GenBank/DDBJ whole genome shotgun (WGS) entry which is preliminary data.</text>
</comment>
<accession>A0AAW1S7D6</accession>
<dbReference type="PANTHER" id="PTHR12874:SF9">
    <property type="entry name" value="F-BOX ONLY PROTEIN 48"/>
    <property type="match status" value="1"/>
</dbReference>
<dbReference type="PROSITE" id="PS50181">
    <property type="entry name" value="FBOX"/>
    <property type="match status" value="1"/>
</dbReference>
<dbReference type="InterPro" id="IPR001810">
    <property type="entry name" value="F-box_dom"/>
</dbReference>
<organism evidence="3 4">
    <name type="scientific">Apatococcus lobatus</name>
    <dbReference type="NCBI Taxonomy" id="904363"/>
    <lineage>
        <taxon>Eukaryota</taxon>
        <taxon>Viridiplantae</taxon>
        <taxon>Chlorophyta</taxon>
        <taxon>core chlorophytes</taxon>
        <taxon>Trebouxiophyceae</taxon>
        <taxon>Chlorellales</taxon>
        <taxon>Chlorellaceae</taxon>
        <taxon>Apatococcus</taxon>
    </lineage>
</organism>
<evidence type="ECO:0000256" key="1">
    <source>
        <dbReference type="SAM" id="MobiDB-lite"/>
    </source>
</evidence>
<gene>
    <name evidence="3" type="ORF">WJX74_009573</name>
</gene>
<dbReference type="SUPFAM" id="SSF81383">
    <property type="entry name" value="F-box domain"/>
    <property type="match status" value="1"/>
</dbReference>
<dbReference type="GO" id="GO:0031146">
    <property type="term" value="P:SCF-dependent proteasomal ubiquitin-dependent protein catabolic process"/>
    <property type="evidence" value="ECO:0007669"/>
    <property type="project" value="TreeGrafter"/>
</dbReference>
<dbReference type="Gene3D" id="1.20.1280.50">
    <property type="match status" value="1"/>
</dbReference>